<evidence type="ECO:0000313" key="1">
    <source>
        <dbReference type="EMBL" id="KAK5840312.1"/>
    </source>
</evidence>
<dbReference type="EMBL" id="JARKNE010000003">
    <property type="protein sequence ID" value="KAK5840312.1"/>
    <property type="molecule type" value="Genomic_DNA"/>
</dbReference>
<accession>A0ABR0QLU4</accession>
<keyword evidence="2" id="KW-1185">Reference proteome</keyword>
<evidence type="ECO:0000313" key="2">
    <source>
        <dbReference type="Proteomes" id="UP001358586"/>
    </source>
</evidence>
<proteinExistence type="predicted"/>
<name>A0ABR0QLU4_GOSAR</name>
<comment type="caution">
    <text evidence="1">The sequence shown here is derived from an EMBL/GenBank/DDBJ whole genome shotgun (WGS) entry which is preliminary data.</text>
</comment>
<protein>
    <submittedName>
        <fullName evidence="1">Uncharacterized protein</fullName>
    </submittedName>
</protein>
<sequence length="141" mass="15293">MTVGRKATIKGKNKVVSNLNEPKRGSKVLQPISNTMAQPGLNGILKEVNSLDVLECSSAFSNLRKDAGQQQSMMVKETGENIGHEPKKSSYVDNLSIRTDVAIKDLIQGLSKFVVGDMVMVKGDTALVKMNDEMLTNAKKA</sequence>
<dbReference type="Proteomes" id="UP001358586">
    <property type="component" value="Chromosome 3"/>
</dbReference>
<organism evidence="1 2">
    <name type="scientific">Gossypium arboreum</name>
    <name type="common">Tree cotton</name>
    <name type="synonym">Gossypium nanking</name>
    <dbReference type="NCBI Taxonomy" id="29729"/>
    <lineage>
        <taxon>Eukaryota</taxon>
        <taxon>Viridiplantae</taxon>
        <taxon>Streptophyta</taxon>
        <taxon>Embryophyta</taxon>
        <taxon>Tracheophyta</taxon>
        <taxon>Spermatophyta</taxon>
        <taxon>Magnoliopsida</taxon>
        <taxon>eudicotyledons</taxon>
        <taxon>Gunneridae</taxon>
        <taxon>Pentapetalae</taxon>
        <taxon>rosids</taxon>
        <taxon>malvids</taxon>
        <taxon>Malvales</taxon>
        <taxon>Malvaceae</taxon>
        <taxon>Malvoideae</taxon>
        <taxon>Gossypium</taxon>
    </lineage>
</organism>
<reference evidence="1 2" key="1">
    <citation type="submission" date="2023-03" db="EMBL/GenBank/DDBJ databases">
        <title>WGS of Gossypium arboreum.</title>
        <authorList>
            <person name="Yu D."/>
        </authorList>
    </citation>
    <scope>NUCLEOTIDE SEQUENCE [LARGE SCALE GENOMIC DNA]</scope>
    <source>
        <tissue evidence="1">Leaf</tissue>
    </source>
</reference>
<gene>
    <name evidence="1" type="ORF">PVK06_009206</name>
</gene>